<evidence type="ECO:0000256" key="3">
    <source>
        <dbReference type="PIRSR" id="PIRSR613078-2"/>
    </source>
</evidence>
<feature type="active site" description="Proton donor/acceptor" evidence="2">
    <location>
        <position position="82"/>
    </location>
</feature>
<evidence type="ECO:0000313" key="4">
    <source>
        <dbReference type="EMBL" id="WVN88859.1"/>
    </source>
</evidence>
<dbReference type="PANTHER" id="PTHR46517">
    <property type="entry name" value="FRUCTOSE-2,6-BISPHOSPHATASE TIGAR"/>
    <property type="match status" value="1"/>
</dbReference>
<dbReference type="GO" id="GO:0004331">
    <property type="term" value="F:fructose-2,6-bisphosphate 2-phosphatase activity"/>
    <property type="evidence" value="ECO:0007669"/>
    <property type="project" value="TreeGrafter"/>
</dbReference>
<dbReference type="CDD" id="cd07067">
    <property type="entry name" value="HP_PGM_like"/>
    <property type="match status" value="1"/>
</dbReference>
<dbReference type="EMBL" id="CP143787">
    <property type="protein sequence ID" value="WVN88859.1"/>
    <property type="molecule type" value="Genomic_DNA"/>
</dbReference>
<name>A0AAJ8JUU0_9TREE</name>
<accession>A0AAJ8JUU0</accession>
<dbReference type="InterPro" id="IPR051695">
    <property type="entry name" value="Phosphoglycerate_Mutase"/>
</dbReference>
<dbReference type="GO" id="GO:0005829">
    <property type="term" value="C:cytosol"/>
    <property type="evidence" value="ECO:0007669"/>
    <property type="project" value="TreeGrafter"/>
</dbReference>
<evidence type="ECO:0008006" key="6">
    <source>
        <dbReference type="Google" id="ProtNLM"/>
    </source>
</evidence>
<reference evidence="4" key="3">
    <citation type="submission" date="2024-01" db="EMBL/GenBank/DDBJ databases">
        <authorList>
            <person name="Coelho M.A."/>
            <person name="David-Palma M."/>
            <person name="Shea T."/>
            <person name="Sun S."/>
            <person name="Cuomo C.A."/>
            <person name="Heitman J."/>
        </authorList>
    </citation>
    <scope>NUCLEOTIDE SEQUENCE</scope>
    <source>
        <strain evidence="4">CBS 7841</strain>
    </source>
</reference>
<dbReference type="PANTHER" id="PTHR46517:SF1">
    <property type="entry name" value="FRUCTOSE-2,6-BISPHOSPHATASE TIGAR"/>
    <property type="match status" value="1"/>
</dbReference>
<dbReference type="Proteomes" id="UP000094043">
    <property type="component" value="Chromosome 4"/>
</dbReference>
<gene>
    <name evidence="4" type="ORF">L203_104073</name>
</gene>
<dbReference type="InterPro" id="IPR013078">
    <property type="entry name" value="His_Pase_superF_clade-1"/>
</dbReference>
<dbReference type="SUPFAM" id="SSF53254">
    <property type="entry name" value="Phosphoglycerate mutase-like"/>
    <property type="match status" value="1"/>
</dbReference>
<dbReference type="SMART" id="SM00855">
    <property type="entry name" value="PGAM"/>
    <property type="match status" value="1"/>
</dbReference>
<dbReference type="GeneID" id="91088283"/>
<dbReference type="AlphaFoldDB" id="A0AAJ8JUU0"/>
<dbReference type="GO" id="GO:0045820">
    <property type="term" value="P:negative regulation of glycolytic process"/>
    <property type="evidence" value="ECO:0007669"/>
    <property type="project" value="TreeGrafter"/>
</dbReference>
<reference evidence="4" key="2">
    <citation type="journal article" date="2022" name="Elife">
        <title>Obligate sexual reproduction of a homothallic fungus closely related to the Cryptococcus pathogenic species complex.</title>
        <authorList>
            <person name="Passer A.R."/>
            <person name="Clancey S.A."/>
            <person name="Shea T."/>
            <person name="David-Palma M."/>
            <person name="Averette A.F."/>
            <person name="Boekhout T."/>
            <person name="Porcel B.M."/>
            <person name="Nowrousian M."/>
            <person name="Cuomo C.A."/>
            <person name="Sun S."/>
            <person name="Heitman J."/>
            <person name="Coelho M.A."/>
        </authorList>
    </citation>
    <scope>NUCLEOTIDE SEQUENCE</scope>
    <source>
        <strain evidence="4">CBS 7841</strain>
    </source>
</reference>
<evidence type="ECO:0000256" key="2">
    <source>
        <dbReference type="PIRSR" id="PIRSR613078-1"/>
    </source>
</evidence>
<keyword evidence="1" id="KW-0378">Hydrolase</keyword>
<sequence>MWFFFVRHGQTEDNVRGIIQGQKDTPLNDYGRFEASRLAQRLEKTKIIEAWSSPLSRARETTEIVLKHHPQIPLQTADGLKERGLGSMEGRRRFKDEQAPEDAEEITALTDRAQNWFDDFLAQHEPEAPLPTEHTFMPNPSKRQTFKRFKQDTDDLEIHLIISHGAWLNNFRRLLLSPRYGFKAAQHVDLHLPCLNTCIMVVECDYKDGRWRGIIQEWANVEHLADVMYKEVKEIADDVQ</sequence>
<dbReference type="GO" id="GO:0043456">
    <property type="term" value="P:regulation of pentose-phosphate shunt"/>
    <property type="evidence" value="ECO:0007669"/>
    <property type="project" value="TreeGrafter"/>
</dbReference>
<proteinExistence type="predicted"/>
<keyword evidence="5" id="KW-1185">Reference proteome</keyword>
<feature type="binding site" evidence="3">
    <location>
        <position position="57"/>
    </location>
    <ligand>
        <name>substrate</name>
    </ligand>
</feature>
<organism evidence="4 5">
    <name type="scientific">Cryptococcus depauperatus CBS 7841</name>
    <dbReference type="NCBI Taxonomy" id="1295531"/>
    <lineage>
        <taxon>Eukaryota</taxon>
        <taxon>Fungi</taxon>
        <taxon>Dikarya</taxon>
        <taxon>Basidiomycota</taxon>
        <taxon>Agaricomycotina</taxon>
        <taxon>Tremellomycetes</taxon>
        <taxon>Tremellales</taxon>
        <taxon>Cryptococcaceae</taxon>
        <taxon>Cryptococcus</taxon>
    </lineage>
</organism>
<dbReference type="Pfam" id="PF00300">
    <property type="entry name" value="His_Phos_1"/>
    <property type="match status" value="1"/>
</dbReference>
<reference evidence="4" key="1">
    <citation type="submission" date="2016-06" db="EMBL/GenBank/DDBJ databases">
        <authorList>
            <person name="Cuomo C."/>
            <person name="Litvintseva A."/>
            <person name="Heitman J."/>
            <person name="Chen Y."/>
            <person name="Sun S."/>
            <person name="Springer D."/>
            <person name="Dromer F."/>
            <person name="Young S."/>
            <person name="Zeng Q."/>
            <person name="Chapman S."/>
            <person name="Gujja S."/>
            <person name="Saif S."/>
            <person name="Birren B."/>
        </authorList>
    </citation>
    <scope>NUCLEOTIDE SEQUENCE</scope>
    <source>
        <strain evidence="4">CBS 7841</strain>
    </source>
</reference>
<feature type="binding site" evidence="3">
    <location>
        <begin position="7"/>
        <end position="14"/>
    </location>
    <ligand>
        <name>substrate</name>
    </ligand>
</feature>
<evidence type="ECO:0000256" key="1">
    <source>
        <dbReference type="ARBA" id="ARBA00022801"/>
    </source>
</evidence>
<dbReference type="InterPro" id="IPR029033">
    <property type="entry name" value="His_PPase_superfam"/>
</dbReference>
<protein>
    <recommendedName>
        <fullName evidence="6">Phosphoglycerate mutase</fullName>
    </recommendedName>
</protein>
<dbReference type="Gene3D" id="3.40.50.1240">
    <property type="entry name" value="Phosphoglycerate mutase-like"/>
    <property type="match status" value="1"/>
</dbReference>
<dbReference type="KEGG" id="cdep:91088283"/>
<feature type="active site" description="Tele-phosphohistidine intermediate" evidence="2">
    <location>
        <position position="8"/>
    </location>
</feature>
<dbReference type="RefSeq" id="XP_066069559.1">
    <property type="nucleotide sequence ID" value="XM_066213462.1"/>
</dbReference>
<evidence type="ECO:0000313" key="5">
    <source>
        <dbReference type="Proteomes" id="UP000094043"/>
    </source>
</evidence>